<reference evidence="1 2" key="1">
    <citation type="submission" date="2023-10" db="EMBL/GenBank/DDBJ databases">
        <title>Development of a sustainable strategy for remediation of hydrocarbon-contaminated territories based on the waste exchange concept.</title>
        <authorList>
            <person name="Krivoruchko A."/>
        </authorList>
    </citation>
    <scope>NUCLEOTIDE SEQUENCE [LARGE SCALE GENOMIC DNA]</scope>
    <source>
        <strain evidence="1 2">IEGM 1327</strain>
    </source>
</reference>
<accession>A0ABU4D3X9</accession>
<organism evidence="1 2">
    <name type="scientific">Rhodococcus cerastii</name>
    <dbReference type="NCBI Taxonomy" id="908616"/>
    <lineage>
        <taxon>Bacteria</taxon>
        <taxon>Bacillati</taxon>
        <taxon>Actinomycetota</taxon>
        <taxon>Actinomycetes</taxon>
        <taxon>Mycobacteriales</taxon>
        <taxon>Nocardiaceae</taxon>
        <taxon>Rhodococcus</taxon>
    </lineage>
</organism>
<name>A0ABU4D3X9_9NOCA</name>
<dbReference type="Proteomes" id="UP001186104">
    <property type="component" value="Unassembled WGS sequence"/>
</dbReference>
<proteinExistence type="predicted"/>
<evidence type="ECO:0000313" key="2">
    <source>
        <dbReference type="Proteomes" id="UP001186104"/>
    </source>
</evidence>
<sequence>MLTYSFNLDYRGVCPICDQVTLGENVVDSPLVGPANSRIYASCEACGWEGPG</sequence>
<protein>
    <submittedName>
        <fullName evidence="1">Uncharacterized protein</fullName>
    </submittedName>
</protein>
<keyword evidence="2" id="KW-1185">Reference proteome</keyword>
<gene>
    <name evidence="1" type="ORF">R3P93_17660</name>
</gene>
<dbReference type="RefSeq" id="WP_156516151.1">
    <property type="nucleotide sequence ID" value="NZ_JAWLKF010000010.1"/>
</dbReference>
<evidence type="ECO:0000313" key="1">
    <source>
        <dbReference type="EMBL" id="MDV6304390.1"/>
    </source>
</evidence>
<dbReference type="EMBL" id="JAWLKF010000010">
    <property type="protein sequence ID" value="MDV6304390.1"/>
    <property type="molecule type" value="Genomic_DNA"/>
</dbReference>
<comment type="caution">
    <text evidence="1">The sequence shown here is derived from an EMBL/GenBank/DDBJ whole genome shotgun (WGS) entry which is preliminary data.</text>
</comment>